<protein>
    <submittedName>
        <fullName evidence="3">GNAT family N-acetyltransferase</fullName>
    </submittedName>
</protein>
<dbReference type="EMBL" id="RCZD01000002">
    <property type="protein sequence ID" value="TPG64309.1"/>
    <property type="molecule type" value="Genomic_DNA"/>
</dbReference>
<reference evidence="3 4" key="1">
    <citation type="journal article" date="2019" name="Environ. Microbiol.">
        <title>Species interactions and distinct microbial communities in high Arctic permafrost affected cryosols are associated with the CH4 and CO2 gas fluxes.</title>
        <authorList>
            <person name="Altshuler I."/>
            <person name="Hamel J."/>
            <person name="Turney S."/>
            <person name="Magnuson E."/>
            <person name="Levesque R."/>
            <person name="Greer C."/>
            <person name="Whyte L.G."/>
        </authorList>
    </citation>
    <scope>NUCLEOTIDE SEQUENCE [LARGE SCALE GENOMIC DNA]</scope>
    <source>
        <strain evidence="3 4">E4</strain>
    </source>
</reference>
<dbReference type="AlphaFoldDB" id="A0A502GQA9"/>
<dbReference type="InterPro" id="IPR050769">
    <property type="entry name" value="NAT_camello-type"/>
</dbReference>
<dbReference type="PANTHER" id="PTHR13947:SF37">
    <property type="entry name" value="LD18367P"/>
    <property type="match status" value="1"/>
</dbReference>
<dbReference type="Proteomes" id="UP000317663">
    <property type="component" value="Unassembled WGS sequence"/>
</dbReference>
<dbReference type="Gene3D" id="3.40.630.30">
    <property type="match status" value="1"/>
</dbReference>
<sequence length="158" mass="17044">MSLSIFPVALIDPRLTALVAELDHYQSALYPNGSDYSMPLEVMANAVTYPFLAETEGQPVGCACLYLGNDGIAEIKRVYVAPNGRGKGVASRLIHSLEDHVQTLKIAAVYLETGIHQHDAISLYKKHGFSLTGPFGNYANDPLSVFMVKTFSPAIASA</sequence>
<name>A0A502GQA9_9GAMM</name>
<dbReference type="CDD" id="cd04301">
    <property type="entry name" value="NAT_SF"/>
    <property type="match status" value="1"/>
</dbReference>
<dbReference type="RefSeq" id="WP_140470817.1">
    <property type="nucleotide sequence ID" value="NZ_RCZD01000002.1"/>
</dbReference>
<dbReference type="InterPro" id="IPR016181">
    <property type="entry name" value="Acyl_CoA_acyltransferase"/>
</dbReference>
<accession>A0A502GQA9</accession>
<dbReference type="GO" id="GO:0008080">
    <property type="term" value="F:N-acetyltransferase activity"/>
    <property type="evidence" value="ECO:0007669"/>
    <property type="project" value="InterPro"/>
</dbReference>
<evidence type="ECO:0000256" key="1">
    <source>
        <dbReference type="ARBA" id="ARBA00022679"/>
    </source>
</evidence>
<keyword evidence="1 3" id="KW-0808">Transferase</keyword>
<dbReference type="SUPFAM" id="SSF55729">
    <property type="entry name" value="Acyl-CoA N-acyltransferases (Nat)"/>
    <property type="match status" value="1"/>
</dbReference>
<keyword evidence="4" id="KW-1185">Reference proteome</keyword>
<dbReference type="Pfam" id="PF00583">
    <property type="entry name" value="Acetyltransf_1"/>
    <property type="match status" value="1"/>
</dbReference>
<evidence type="ECO:0000259" key="2">
    <source>
        <dbReference type="PROSITE" id="PS51186"/>
    </source>
</evidence>
<evidence type="ECO:0000313" key="4">
    <source>
        <dbReference type="Proteomes" id="UP000317663"/>
    </source>
</evidence>
<dbReference type="InterPro" id="IPR000182">
    <property type="entry name" value="GNAT_dom"/>
</dbReference>
<evidence type="ECO:0000313" key="3">
    <source>
        <dbReference type="EMBL" id="TPG64309.1"/>
    </source>
</evidence>
<organism evidence="3 4">
    <name type="scientific">Ewingella americana</name>
    <dbReference type="NCBI Taxonomy" id="41202"/>
    <lineage>
        <taxon>Bacteria</taxon>
        <taxon>Pseudomonadati</taxon>
        <taxon>Pseudomonadota</taxon>
        <taxon>Gammaproteobacteria</taxon>
        <taxon>Enterobacterales</taxon>
        <taxon>Yersiniaceae</taxon>
        <taxon>Ewingella</taxon>
    </lineage>
</organism>
<proteinExistence type="predicted"/>
<comment type="caution">
    <text evidence="3">The sequence shown here is derived from an EMBL/GenBank/DDBJ whole genome shotgun (WGS) entry which is preliminary data.</text>
</comment>
<dbReference type="PANTHER" id="PTHR13947">
    <property type="entry name" value="GNAT FAMILY N-ACETYLTRANSFERASE"/>
    <property type="match status" value="1"/>
</dbReference>
<gene>
    <name evidence="3" type="ORF">EAH77_05695</name>
</gene>
<feature type="domain" description="N-acetyltransferase" evidence="2">
    <location>
        <begin position="8"/>
        <end position="152"/>
    </location>
</feature>
<dbReference type="PROSITE" id="PS51186">
    <property type="entry name" value="GNAT"/>
    <property type="match status" value="1"/>
</dbReference>
<dbReference type="OrthoDB" id="9803233at2"/>